<keyword evidence="3" id="KW-1185">Reference proteome</keyword>
<sequence length="179" mass="20655">MGATKPSISVRATLKKEKLNNSQNENMKHLDQDEIQEAFNLYKDIYVNAYDKHKSYTTLVISAGYVIFFNFWKSAKDIVPKEVLLISGLSMTISVSIFICYEIYKMIQDGFFIKKLNKILIHNNVADFVSEMQKVQEREDAYYCIWLSFLVPTLITAFVGVFFLIGAFSIEAFHELFTA</sequence>
<reference evidence="2 3" key="1">
    <citation type="submission" date="2017-11" db="EMBL/GenBank/DDBJ databases">
        <title>Complete genome of a free-living desiccation-tolerant cyanobacterium and its photosynthetic adaptation to extreme terrestrial habitat.</title>
        <authorList>
            <person name="Shang J."/>
        </authorList>
    </citation>
    <scope>NUCLEOTIDE SEQUENCE [LARGE SCALE GENOMIC DNA]</scope>
    <source>
        <strain evidence="2 3">CCNUN1</strain>
        <plasmid evidence="3">pnfsy02</plasmid>
    </source>
</reference>
<keyword evidence="2" id="KW-0614">Plasmid</keyword>
<name>A0A2K8T5U2_9NOSO</name>
<dbReference type="RefSeq" id="WP_100903328.1">
    <property type="nucleotide sequence ID" value="NZ_CAWNNC010000003.1"/>
</dbReference>
<keyword evidence="1" id="KW-0472">Membrane</keyword>
<keyword evidence="1" id="KW-1133">Transmembrane helix</keyword>
<protein>
    <submittedName>
        <fullName evidence="2">Uncharacterized protein</fullName>
    </submittedName>
</protein>
<organism evidence="2 3">
    <name type="scientific">Nostoc flagelliforme CCNUN1</name>
    <dbReference type="NCBI Taxonomy" id="2038116"/>
    <lineage>
        <taxon>Bacteria</taxon>
        <taxon>Bacillati</taxon>
        <taxon>Cyanobacteriota</taxon>
        <taxon>Cyanophyceae</taxon>
        <taxon>Nostocales</taxon>
        <taxon>Nostocaceae</taxon>
        <taxon>Nostoc</taxon>
    </lineage>
</organism>
<geneLocation type="plasmid" evidence="3">
    <name>pnfsy02</name>
</geneLocation>
<feature type="transmembrane region" description="Helical" evidence="1">
    <location>
        <begin position="55"/>
        <end position="72"/>
    </location>
</feature>
<accession>A0A2K8T5U2</accession>
<proteinExistence type="predicted"/>
<keyword evidence="1" id="KW-0812">Transmembrane</keyword>
<gene>
    <name evidence="2" type="ORF">COO91_09187</name>
</gene>
<feature type="transmembrane region" description="Helical" evidence="1">
    <location>
        <begin position="84"/>
        <end position="104"/>
    </location>
</feature>
<evidence type="ECO:0000256" key="1">
    <source>
        <dbReference type="SAM" id="Phobius"/>
    </source>
</evidence>
<dbReference type="EMBL" id="CP024787">
    <property type="protein sequence ID" value="AUB43031.1"/>
    <property type="molecule type" value="Genomic_DNA"/>
</dbReference>
<evidence type="ECO:0000313" key="2">
    <source>
        <dbReference type="EMBL" id="AUB43031.1"/>
    </source>
</evidence>
<dbReference type="OrthoDB" id="7066716at2"/>
<dbReference type="KEGG" id="nfl:COO91_09187"/>
<dbReference type="Proteomes" id="UP000232003">
    <property type="component" value="Plasmid pNFSY02"/>
</dbReference>
<dbReference type="AlphaFoldDB" id="A0A2K8T5U2"/>
<feature type="transmembrane region" description="Helical" evidence="1">
    <location>
        <begin position="141"/>
        <end position="170"/>
    </location>
</feature>
<evidence type="ECO:0000313" key="3">
    <source>
        <dbReference type="Proteomes" id="UP000232003"/>
    </source>
</evidence>